<name>A0A1F6AB26_9BACT</name>
<evidence type="ECO:0000313" key="2">
    <source>
        <dbReference type="Proteomes" id="UP000177092"/>
    </source>
</evidence>
<protein>
    <recommendedName>
        <fullName evidence="3">Polymerase/histidinol phosphatase N-terminal domain-containing protein</fullName>
    </recommendedName>
</protein>
<dbReference type="EMBL" id="MFJN01000019">
    <property type="protein sequence ID" value="OGG21633.1"/>
    <property type="molecule type" value="Genomic_DNA"/>
</dbReference>
<dbReference type="STRING" id="1798384.A3D03_04520"/>
<organism evidence="1 2">
    <name type="scientific">Candidatus Gottesmanbacteria bacterium RIFCSPHIGHO2_02_FULL_40_13</name>
    <dbReference type="NCBI Taxonomy" id="1798384"/>
    <lineage>
        <taxon>Bacteria</taxon>
        <taxon>Candidatus Gottesmaniibacteriota</taxon>
    </lineage>
</organism>
<evidence type="ECO:0000313" key="1">
    <source>
        <dbReference type="EMBL" id="OGG21633.1"/>
    </source>
</evidence>
<comment type="caution">
    <text evidence="1">The sequence shown here is derived from an EMBL/GenBank/DDBJ whole genome shotgun (WGS) entry which is preliminary data.</text>
</comment>
<evidence type="ECO:0008006" key="3">
    <source>
        <dbReference type="Google" id="ProtNLM"/>
    </source>
</evidence>
<dbReference type="SUPFAM" id="SSF89550">
    <property type="entry name" value="PHP domain-like"/>
    <property type="match status" value="1"/>
</dbReference>
<gene>
    <name evidence="1" type="ORF">A3D03_04520</name>
</gene>
<proteinExistence type="predicted"/>
<dbReference type="Proteomes" id="UP000177092">
    <property type="component" value="Unassembled WGS sequence"/>
</dbReference>
<sequence length="64" mass="7615">MHSNFTYDLSTSHDLGSLSLDEIIRKADEKNYEYIGISDHNPSYTHNNPQDIEHILNKRRDYYE</sequence>
<accession>A0A1F6AB26</accession>
<dbReference type="Gene3D" id="3.20.20.140">
    <property type="entry name" value="Metal-dependent hydrolases"/>
    <property type="match status" value="1"/>
</dbReference>
<reference evidence="1 2" key="1">
    <citation type="journal article" date="2016" name="Nat. Commun.">
        <title>Thousands of microbial genomes shed light on interconnected biogeochemical processes in an aquifer system.</title>
        <authorList>
            <person name="Anantharaman K."/>
            <person name="Brown C.T."/>
            <person name="Hug L.A."/>
            <person name="Sharon I."/>
            <person name="Castelle C.J."/>
            <person name="Probst A.J."/>
            <person name="Thomas B.C."/>
            <person name="Singh A."/>
            <person name="Wilkins M.J."/>
            <person name="Karaoz U."/>
            <person name="Brodie E.L."/>
            <person name="Williams K.H."/>
            <person name="Hubbard S.S."/>
            <person name="Banfield J.F."/>
        </authorList>
    </citation>
    <scope>NUCLEOTIDE SEQUENCE [LARGE SCALE GENOMIC DNA]</scope>
</reference>
<dbReference type="InterPro" id="IPR016195">
    <property type="entry name" value="Pol/histidinol_Pase-like"/>
</dbReference>
<dbReference type="AlphaFoldDB" id="A0A1F6AB26"/>